<dbReference type="NCBIfam" id="TIGR02896">
    <property type="entry name" value="spore_III_AF"/>
    <property type="match status" value="1"/>
</dbReference>
<organism evidence="2 3">
    <name type="scientific">Fictibacillus iocasae</name>
    <dbReference type="NCBI Taxonomy" id="2715437"/>
    <lineage>
        <taxon>Bacteria</taxon>
        <taxon>Bacillati</taxon>
        <taxon>Bacillota</taxon>
        <taxon>Bacilli</taxon>
        <taxon>Bacillales</taxon>
        <taxon>Fictibacillaceae</taxon>
        <taxon>Fictibacillus</taxon>
    </lineage>
</organism>
<feature type="transmembrane region" description="Helical" evidence="1">
    <location>
        <begin position="6"/>
        <end position="27"/>
    </location>
</feature>
<dbReference type="InterPro" id="IPR014245">
    <property type="entry name" value="Spore_III_AF"/>
</dbReference>
<dbReference type="EMBL" id="JBHTCP010000003">
    <property type="protein sequence ID" value="MFC7370443.1"/>
    <property type="molecule type" value="Genomic_DNA"/>
</dbReference>
<name>A0ABW2NMU4_9BACL</name>
<evidence type="ECO:0000313" key="3">
    <source>
        <dbReference type="Proteomes" id="UP001596549"/>
    </source>
</evidence>
<keyword evidence="1" id="KW-1133">Transmembrane helix</keyword>
<evidence type="ECO:0000256" key="1">
    <source>
        <dbReference type="SAM" id="Phobius"/>
    </source>
</evidence>
<proteinExistence type="predicted"/>
<comment type="caution">
    <text evidence="2">The sequence shown here is derived from an EMBL/GenBank/DDBJ whole genome shotgun (WGS) entry which is preliminary data.</text>
</comment>
<dbReference type="Proteomes" id="UP001596549">
    <property type="component" value="Unassembled WGS sequence"/>
</dbReference>
<protein>
    <submittedName>
        <fullName evidence="2">Stage III sporulation protein AF</fullName>
    </submittedName>
</protein>
<dbReference type="RefSeq" id="WP_379745740.1">
    <property type="nucleotide sequence ID" value="NZ_JBHTCP010000003.1"/>
</dbReference>
<keyword evidence="1" id="KW-0472">Membrane</keyword>
<evidence type="ECO:0000313" key="2">
    <source>
        <dbReference type="EMBL" id="MFC7370443.1"/>
    </source>
</evidence>
<keyword evidence="1" id="KW-0812">Transmembrane</keyword>
<accession>A0ABW2NMU4</accession>
<keyword evidence="3" id="KW-1185">Reference proteome</keyword>
<gene>
    <name evidence="2" type="primary">spoIIIAF</name>
    <name evidence="2" type="ORF">ACFQPF_02005</name>
</gene>
<feature type="transmembrane region" description="Helical" evidence="1">
    <location>
        <begin position="34"/>
        <end position="52"/>
    </location>
</feature>
<reference evidence="3" key="1">
    <citation type="journal article" date="2019" name="Int. J. Syst. Evol. Microbiol.">
        <title>The Global Catalogue of Microorganisms (GCM) 10K type strain sequencing project: providing services to taxonomists for standard genome sequencing and annotation.</title>
        <authorList>
            <consortium name="The Broad Institute Genomics Platform"/>
            <consortium name="The Broad Institute Genome Sequencing Center for Infectious Disease"/>
            <person name="Wu L."/>
            <person name="Ma J."/>
        </authorList>
    </citation>
    <scope>NUCLEOTIDE SEQUENCE [LARGE SCALE GENOMIC DNA]</scope>
    <source>
        <strain evidence="3">NBRC 106396</strain>
    </source>
</reference>
<sequence>MMQLLTAWVSNIIMLLLLAGIIEMLLPDSSFQKYIRLVIGMLLILAMLSPLLQLMKLDINTVMAGMNLSSQANEEKIKNIVQDKKTEIQASQAAYILEQMAVPLKNKVKEELNSSYGLEITSLSLQASKESSGQEFDYKDITAARVVLKRAEGQAAITGVKEVSVTVDGNHRATPEDQELPEGLAQWLADEWQFEREQIILVKEGGE</sequence>
<dbReference type="Pfam" id="PF09581">
    <property type="entry name" value="Spore_III_AF"/>
    <property type="match status" value="1"/>
</dbReference>